<gene>
    <name evidence="14" type="ORF">B9J77_01600</name>
</gene>
<evidence type="ECO:0000256" key="5">
    <source>
        <dbReference type="ARBA" id="ARBA00022729"/>
    </source>
</evidence>
<dbReference type="Proteomes" id="UP000266287">
    <property type="component" value="Unassembled WGS sequence"/>
</dbReference>
<evidence type="ECO:0000256" key="2">
    <source>
        <dbReference type="ARBA" id="ARBA00022448"/>
    </source>
</evidence>
<feature type="domain" description="TonB-dependent receptor plug" evidence="13">
    <location>
        <begin position="49"/>
        <end position="154"/>
    </location>
</feature>
<evidence type="ECO:0000313" key="15">
    <source>
        <dbReference type="Proteomes" id="UP000266287"/>
    </source>
</evidence>
<dbReference type="SUPFAM" id="SSF56935">
    <property type="entry name" value="Porins"/>
    <property type="match status" value="1"/>
</dbReference>
<feature type="domain" description="TonB-dependent receptor-like beta-barrel" evidence="12">
    <location>
        <begin position="251"/>
        <end position="605"/>
    </location>
</feature>
<comment type="similarity">
    <text evidence="10 11">Belongs to the TonB-dependent receptor family.</text>
</comment>
<dbReference type="Pfam" id="PF07715">
    <property type="entry name" value="Plug"/>
    <property type="match status" value="1"/>
</dbReference>
<dbReference type="PANTHER" id="PTHR30069">
    <property type="entry name" value="TONB-DEPENDENT OUTER MEMBRANE RECEPTOR"/>
    <property type="match status" value="1"/>
</dbReference>
<dbReference type="EMBL" id="NDHY01000002">
    <property type="protein sequence ID" value="RII00735.1"/>
    <property type="molecule type" value="Genomic_DNA"/>
</dbReference>
<dbReference type="GO" id="GO:0009279">
    <property type="term" value="C:cell outer membrane"/>
    <property type="evidence" value="ECO:0007669"/>
    <property type="project" value="UniProtKB-SubCell"/>
</dbReference>
<keyword evidence="14" id="KW-0675">Receptor</keyword>
<keyword evidence="9 10" id="KW-0998">Cell outer membrane</keyword>
<keyword evidence="3 10" id="KW-1134">Transmembrane beta strand</keyword>
<keyword evidence="4 10" id="KW-0812">Transmembrane</keyword>
<proteinExistence type="inferred from homology"/>
<dbReference type="InterPro" id="IPR012910">
    <property type="entry name" value="Plug_dom"/>
</dbReference>
<keyword evidence="7 11" id="KW-0798">TonB box</keyword>
<dbReference type="PANTHER" id="PTHR30069:SF53">
    <property type="entry name" value="COLICIN I RECEPTOR-RELATED"/>
    <property type="match status" value="1"/>
</dbReference>
<sequence>MSKYLRKFVFGIALVGILVSTAGISRAEVPVFDLGEIIVTATRREATVAELSSSVTVISAEEIAEGGETTVLEALRGLPGLDVVQSGGPGALTSVFLRGTNSGHTLVLVDGVKVNSPTTGMFDFAHLTVDNIERIEIVRGPQSTLYGSDAIGGVINIITKRGVGPARWEFLVEPGSFGTRRVSLATSGSVEPFHHSFSISNFVTDGISRAKVGVEDDGSENTSLSARFGFPVFEDAELDFTLRHTDASVDLDALVWGVGLVDDLNYTSDRESLIFSANFNQLLTERWSHKVNTSISDESLEDKDPDTPWHNFKLDTRISTINWQHEFAAGETSTFIAGIEREKQEGVSKGGDPLVENFDKSITNRGYYLQHQWNLEEKFFLITGIRIDDHETFGSDTNYNIGIAYLLPEAPVKLRGNWGTAFKAPTLNDLFWPATPWSAGNPDLLPEESTGYDLGIDFWGERFHIGATYFHNDIENLIAWAEVRPWFWTPSNVDEARTEGIELEVSFLPAENMRVTANYTHTDTVVLKGVHKGNELARRPQIKHSLSFNYCPVERVNLNLHFNHIGARWDDAANTERLDSYTRVDFAASHDWTEDFQLFLRGENIFNEDYEEARGYGTPGASVFAGVRAVF</sequence>
<dbReference type="Gene3D" id="2.170.130.10">
    <property type="entry name" value="TonB-dependent receptor, plug domain"/>
    <property type="match status" value="1"/>
</dbReference>
<dbReference type="AlphaFoldDB" id="A0A399FWC9"/>
<evidence type="ECO:0000256" key="4">
    <source>
        <dbReference type="ARBA" id="ARBA00022692"/>
    </source>
</evidence>
<dbReference type="InterPro" id="IPR037066">
    <property type="entry name" value="Plug_dom_sf"/>
</dbReference>
<dbReference type="Gene3D" id="2.40.170.20">
    <property type="entry name" value="TonB-dependent receptor, beta-barrel domain"/>
    <property type="match status" value="1"/>
</dbReference>
<dbReference type="InterPro" id="IPR036942">
    <property type="entry name" value="Beta-barrel_TonB_sf"/>
</dbReference>
<protein>
    <submittedName>
        <fullName evidence="14">TonB-dependent receptor</fullName>
    </submittedName>
</protein>
<evidence type="ECO:0000256" key="3">
    <source>
        <dbReference type="ARBA" id="ARBA00022452"/>
    </source>
</evidence>
<evidence type="ECO:0000259" key="13">
    <source>
        <dbReference type="Pfam" id="PF07715"/>
    </source>
</evidence>
<keyword evidence="2 10" id="KW-0813">Transport</keyword>
<dbReference type="GO" id="GO:0015889">
    <property type="term" value="P:cobalamin transport"/>
    <property type="evidence" value="ECO:0007669"/>
    <property type="project" value="TreeGrafter"/>
</dbReference>
<keyword evidence="8 10" id="KW-0472">Membrane</keyword>
<evidence type="ECO:0000259" key="12">
    <source>
        <dbReference type="Pfam" id="PF00593"/>
    </source>
</evidence>
<reference evidence="14 15" key="1">
    <citation type="submission" date="2018-08" db="EMBL/GenBank/DDBJ databases">
        <title>Draft genome of candidate division NPL-UPA2 bacterium Unc8 that adapted to ultra-basic serpentinizing groundwater.</title>
        <authorList>
            <person name="Ishii S."/>
            <person name="Suzuki S."/>
            <person name="Nealson K.H."/>
        </authorList>
    </citation>
    <scope>NUCLEOTIDE SEQUENCE [LARGE SCALE GENOMIC DNA]</scope>
    <source>
        <strain evidence="14">Unc8</strain>
    </source>
</reference>
<dbReference type="GO" id="GO:0006811">
    <property type="term" value="P:monoatomic ion transport"/>
    <property type="evidence" value="ECO:0007669"/>
    <property type="project" value="UniProtKB-KW"/>
</dbReference>
<dbReference type="Pfam" id="PF00593">
    <property type="entry name" value="TonB_dep_Rec_b-barrel"/>
    <property type="match status" value="1"/>
</dbReference>
<keyword evidence="5" id="KW-0732">Signal</keyword>
<accession>A0A399FWC9</accession>
<evidence type="ECO:0000256" key="10">
    <source>
        <dbReference type="PROSITE-ProRule" id="PRU01360"/>
    </source>
</evidence>
<evidence type="ECO:0000256" key="8">
    <source>
        <dbReference type="ARBA" id="ARBA00023136"/>
    </source>
</evidence>
<dbReference type="CDD" id="cd01347">
    <property type="entry name" value="ligand_gated_channel"/>
    <property type="match status" value="1"/>
</dbReference>
<keyword evidence="6" id="KW-0406">Ion transport</keyword>
<evidence type="ECO:0000256" key="11">
    <source>
        <dbReference type="RuleBase" id="RU003357"/>
    </source>
</evidence>
<evidence type="ECO:0000313" key="14">
    <source>
        <dbReference type="EMBL" id="RII00735.1"/>
    </source>
</evidence>
<evidence type="ECO:0000256" key="6">
    <source>
        <dbReference type="ARBA" id="ARBA00023065"/>
    </source>
</evidence>
<dbReference type="InterPro" id="IPR000531">
    <property type="entry name" value="Beta-barrel_TonB"/>
</dbReference>
<dbReference type="InterPro" id="IPR039426">
    <property type="entry name" value="TonB-dep_rcpt-like"/>
</dbReference>
<name>A0A399FWC9_UNCN2</name>
<evidence type="ECO:0000256" key="9">
    <source>
        <dbReference type="ARBA" id="ARBA00023237"/>
    </source>
</evidence>
<comment type="subcellular location">
    <subcellularLocation>
        <location evidence="1 10">Cell outer membrane</location>
        <topology evidence="1 10">Multi-pass membrane protein</topology>
    </subcellularLocation>
</comment>
<organism evidence="14 15">
    <name type="scientific">candidate division NPL-UPA2 bacterium Unc8</name>
    <dbReference type="NCBI Taxonomy" id="1980939"/>
    <lineage>
        <taxon>Bacteria</taxon>
    </lineage>
</organism>
<comment type="caution">
    <text evidence="14">The sequence shown here is derived from an EMBL/GenBank/DDBJ whole genome shotgun (WGS) entry which is preliminary data.</text>
</comment>
<evidence type="ECO:0000256" key="7">
    <source>
        <dbReference type="ARBA" id="ARBA00023077"/>
    </source>
</evidence>
<dbReference type="PROSITE" id="PS52016">
    <property type="entry name" value="TONB_DEPENDENT_REC_3"/>
    <property type="match status" value="1"/>
</dbReference>
<evidence type="ECO:0000256" key="1">
    <source>
        <dbReference type="ARBA" id="ARBA00004571"/>
    </source>
</evidence>